<evidence type="ECO:0000256" key="7">
    <source>
        <dbReference type="SAM" id="Phobius"/>
    </source>
</evidence>
<evidence type="ECO:0000256" key="4">
    <source>
        <dbReference type="ARBA" id="ARBA00022737"/>
    </source>
</evidence>
<evidence type="ECO:0000256" key="6">
    <source>
        <dbReference type="ARBA" id="ARBA00023136"/>
    </source>
</evidence>
<evidence type="ECO:0000313" key="9">
    <source>
        <dbReference type="EMBL" id="GGH76536.1"/>
    </source>
</evidence>
<comment type="caution">
    <text evidence="9">The sequence shown here is derived from an EMBL/GenBank/DDBJ whole genome shotgun (WGS) entry which is preliminary data.</text>
</comment>
<dbReference type="PANTHER" id="PTHR43652">
    <property type="entry name" value="BASIC AMINO ACID ANTIPORTER YFCC-RELATED"/>
    <property type="match status" value="1"/>
</dbReference>
<evidence type="ECO:0000256" key="1">
    <source>
        <dbReference type="ARBA" id="ARBA00004141"/>
    </source>
</evidence>
<keyword evidence="6 7" id="KW-0472">Membrane</keyword>
<keyword evidence="3 7" id="KW-0812">Transmembrane</keyword>
<evidence type="ECO:0000256" key="5">
    <source>
        <dbReference type="ARBA" id="ARBA00022989"/>
    </source>
</evidence>
<feature type="transmembrane region" description="Helical" evidence="7">
    <location>
        <begin position="530"/>
        <end position="550"/>
    </location>
</feature>
<dbReference type="Pfam" id="PF02080">
    <property type="entry name" value="TrkA_C"/>
    <property type="match status" value="2"/>
</dbReference>
<dbReference type="InterPro" id="IPR051679">
    <property type="entry name" value="DASS-Related_Transporters"/>
</dbReference>
<dbReference type="FunFam" id="3.30.70.1450:FF:000009">
    <property type="entry name" value="SLC13 family permease"/>
    <property type="match status" value="1"/>
</dbReference>
<keyword evidence="4" id="KW-0677">Repeat</keyword>
<evidence type="ECO:0000313" key="10">
    <source>
        <dbReference type="Proteomes" id="UP000656813"/>
    </source>
</evidence>
<feature type="transmembrane region" description="Helical" evidence="7">
    <location>
        <begin position="135"/>
        <end position="160"/>
    </location>
</feature>
<keyword evidence="2" id="KW-0813">Transport</keyword>
<dbReference type="Pfam" id="PF03600">
    <property type="entry name" value="CitMHS"/>
    <property type="match status" value="1"/>
</dbReference>
<proteinExistence type="predicted"/>
<dbReference type="GO" id="GO:0005886">
    <property type="term" value="C:plasma membrane"/>
    <property type="evidence" value="ECO:0007669"/>
    <property type="project" value="TreeGrafter"/>
</dbReference>
<dbReference type="PROSITE" id="PS01271">
    <property type="entry name" value="NA_SULFATE"/>
    <property type="match status" value="1"/>
</dbReference>
<feature type="transmembrane region" description="Helical" evidence="7">
    <location>
        <begin position="485"/>
        <end position="518"/>
    </location>
</feature>
<gene>
    <name evidence="9" type="ORF">GCM10007096_07110</name>
</gene>
<evidence type="ECO:0000256" key="2">
    <source>
        <dbReference type="ARBA" id="ARBA00022448"/>
    </source>
</evidence>
<feature type="transmembrane region" description="Helical" evidence="7">
    <location>
        <begin position="446"/>
        <end position="465"/>
    </location>
</feature>
<protein>
    <submittedName>
        <fullName evidence="9">Sodium:sulfate symporter</fullName>
    </submittedName>
</protein>
<feature type="transmembrane region" description="Helical" evidence="7">
    <location>
        <begin position="172"/>
        <end position="193"/>
    </location>
</feature>
<reference evidence="9" key="1">
    <citation type="journal article" date="2014" name="Int. J. Syst. Evol. Microbiol.">
        <title>Complete genome sequence of Corynebacterium casei LMG S-19264T (=DSM 44701T), isolated from a smear-ripened cheese.</title>
        <authorList>
            <consortium name="US DOE Joint Genome Institute (JGI-PGF)"/>
            <person name="Walter F."/>
            <person name="Albersmeier A."/>
            <person name="Kalinowski J."/>
            <person name="Ruckert C."/>
        </authorList>
    </citation>
    <scope>NUCLEOTIDE SEQUENCE</scope>
    <source>
        <strain evidence="9">CGMCC 1.12777</strain>
    </source>
</reference>
<dbReference type="Proteomes" id="UP000656813">
    <property type="component" value="Unassembled WGS sequence"/>
</dbReference>
<feature type="transmembrane region" description="Helical" evidence="7">
    <location>
        <begin position="570"/>
        <end position="590"/>
    </location>
</feature>
<sequence>MTWQILLVLSVIMLMMVGLIFEWARPDLIVFTALAIFLLTGIVSPEEGLQGFSNEGMLTVALLFIIASAIQNSGIFNRIMVNVLGKKSRGTLALLRMLVPVSGLSAFLNNTPIVAMLTPVIRKWCEDRGISASKFLIPLSYATILGGMITIMGTSTTLVVHGMLLKNNNEGFSFFQIAIIGIPATLIGLLYLVTVGYKLLPNRKGREFDRTDNSKDYLAELVVEENYPFINQSVEQAGLRQLNGLFLIEIIREFEVISPVRASTLIRKGDRLIFTGEVSTIAELQNTKGLRLDPASDISIEQLINAENQVVEVVISHQSSLIGKTVKTVNFRGKYDGAVIAVHRHHERIRGKIGNIILKPGDTLLVLTGSDFNIRQNMNDFYVVTPIANPFISKANIKKGWFTMVTLVITIGLVTCGFLSMFKGMCLEVILLLLSRTITIEEAQKALQFKVLLIIASAFGVGAAITQSGAAEWIASGLVKVGQPLGTLALLYIVYFLTNLFTEFITNNAAAVMMFPIAMSVADAVHVDEIAFALIITVAASASFITPIGYQTNLIVYGPGGYHFKDYVKVGLPLSLMVMVLTVTIVKFVWIG</sequence>
<feature type="domain" description="RCK C-terminal" evidence="8">
    <location>
        <begin position="298"/>
        <end position="384"/>
    </location>
</feature>
<dbReference type="InterPro" id="IPR004680">
    <property type="entry name" value="Cit_transptr-like_dom"/>
</dbReference>
<feature type="transmembrane region" description="Helical" evidence="7">
    <location>
        <begin position="6"/>
        <end position="21"/>
    </location>
</feature>
<evidence type="ECO:0000256" key="3">
    <source>
        <dbReference type="ARBA" id="ARBA00022692"/>
    </source>
</evidence>
<dbReference type="GO" id="GO:0008324">
    <property type="term" value="F:monoatomic cation transmembrane transporter activity"/>
    <property type="evidence" value="ECO:0007669"/>
    <property type="project" value="InterPro"/>
</dbReference>
<comment type="subcellular location">
    <subcellularLocation>
        <location evidence="1">Membrane</location>
        <topology evidence="1">Multi-pass membrane protein</topology>
    </subcellularLocation>
</comment>
<dbReference type="GO" id="GO:0006813">
    <property type="term" value="P:potassium ion transport"/>
    <property type="evidence" value="ECO:0007669"/>
    <property type="project" value="InterPro"/>
</dbReference>
<feature type="domain" description="RCK C-terminal" evidence="8">
    <location>
        <begin position="206"/>
        <end position="290"/>
    </location>
</feature>
<dbReference type="PROSITE" id="PS51202">
    <property type="entry name" value="RCK_C"/>
    <property type="match status" value="2"/>
</dbReference>
<dbReference type="EMBL" id="BMFV01000003">
    <property type="protein sequence ID" value="GGH76536.1"/>
    <property type="molecule type" value="Genomic_DNA"/>
</dbReference>
<dbReference type="InterPro" id="IPR006037">
    <property type="entry name" value="RCK_C"/>
</dbReference>
<feature type="transmembrane region" description="Helical" evidence="7">
    <location>
        <begin position="57"/>
        <end position="81"/>
    </location>
</feature>
<dbReference type="AlphaFoldDB" id="A0A8J3EKR8"/>
<feature type="transmembrane region" description="Helical" evidence="7">
    <location>
        <begin position="93"/>
        <end position="115"/>
    </location>
</feature>
<dbReference type="Gene3D" id="3.30.70.1450">
    <property type="entry name" value="Regulator of K+ conductance, C-terminal domain"/>
    <property type="match status" value="2"/>
</dbReference>
<feature type="transmembrane region" description="Helical" evidence="7">
    <location>
        <begin position="28"/>
        <end position="45"/>
    </location>
</feature>
<dbReference type="SUPFAM" id="SSF116726">
    <property type="entry name" value="TrkA C-terminal domain-like"/>
    <property type="match status" value="2"/>
</dbReference>
<evidence type="ECO:0000259" key="8">
    <source>
        <dbReference type="PROSITE" id="PS51202"/>
    </source>
</evidence>
<organism evidence="9 10">
    <name type="scientific">Pullulanibacillus pueri</name>
    <dbReference type="NCBI Taxonomy" id="1437324"/>
    <lineage>
        <taxon>Bacteria</taxon>
        <taxon>Bacillati</taxon>
        <taxon>Bacillota</taxon>
        <taxon>Bacilli</taxon>
        <taxon>Bacillales</taxon>
        <taxon>Sporolactobacillaceae</taxon>
        <taxon>Pullulanibacillus</taxon>
    </lineage>
</organism>
<dbReference type="RefSeq" id="WP_188496015.1">
    <property type="nucleotide sequence ID" value="NZ_BMFV01000003.1"/>
</dbReference>
<reference evidence="9" key="2">
    <citation type="submission" date="2020-09" db="EMBL/GenBank/DDBJ databases">
        <authorList>
            <person name="Sun Q."/>
            <person name="Zhou Y."/>
        </authorList>
    </citation>
    <scope>NUCLEOTIDE SEQUENCE</scope>
    <source>
        <strain evidence="9">CGMCC 1.12777</strain>
    </source>
</reference>
<name>A0A8J3EKR8_9BACL</name>
<feature type="transmembrane region" description="Helical" evidence="7">
    <location>
        <begin position="401"/>
        <end position="434"/>
    </location>
</feature>
<keyword evidence="10" id="KW-1185">Reference proteome</keyword>
<accession>A0A8J3EKR8</accession>
<keyword evidence="5 7" id="KW-1133">Transmembrane helix</keyword>
<dbReference type="PANTHER" id="PTHR43652:SF2">
    <property type="entry name" value="BASIC AMINO ACID ANTIPORTER YFCC-RELATED"/>
    <property type="match status" value="1"/>
</dbReference>
<dbReference type="InterPro" id="IPR036721">
    <property type="entry name" value="RCK_C_sf"/>
</dbReference>
<dbReference type="InterPro" id="IPR031312">
    <property type="entry name" value="Na/sul_symport_CS"/>
</dbReference>